<gene>
    <name evidence="2" type="ORF">EJB05_44499</name>
</gene>
<feature type="non-terminal residue" evidence="2">
    <location>
        <position position="1"/>
    </location>
</feature>
<feature type="region of interest" description="Disordered" evidence="1">
    <location>
        <begin position="1"/>
        <end position="31"/>
    </location>
</feature>
<evidence type="ECO:0000313" key="3">
    <source>
        <dbReference type="Proteomes" id="UP000324897"/>
    </source>
</evidence>
<sequence length="129" mass="14445">MLTSGASWPEGNGGRSEPEGKTATRSSSRISSLELRLGEREGHKMFVYTKLLAHSHHFICIYHCLRWLSNLFGERLPPLQDKPTSLMRPIQAFRHPRVYDMVIHSCIGHSFIPANGFISLVIVSASDLG</sequence>
<comment type="caution">
    <text evidence="2">The sequence shown here is derived from an EMBL/GenBank/DDBJ whole genome shotgun (WGS) entry which is preliminary data.</text>
</comment>
<dbReference type="EMBL" id="RWGY01000039">
    <property type="protein sequence ID" value="TVU10943.1"/>
    <property type="molecule type" value="Genomic_DNA"/>
</dbReference>
<accession>A0A5J9THV6</accession>
<keyword evidence="3" id="KW-1185">Reference proteome</keyword>
<dbReference type="AlphaFoldDB" id="A0A5J9THV6"/>
<evidence type="ECO:0000256" key="1">
    <source>
        <dbReference type="SAM" id="MobiDB-lite"/>
    </source>
</evidence>
<evidence type="ECO:0000313" key="2">
    <source>
        <dbReference type="EMBL" id="TVU10943.1"/>
    </source>
</evidence>
<reference evidence="2 3" key="1">
    <citation type="journal article" date="2019" name="Sci. Rep.">
        <title>A high-quality genome of Eragrostis curvula grass provides insights into Poaceae evolution and supports new strategies to enhance forage quality.</title>
        <authorList>
            <person name="Carballo J."/>
            <person name="Santos B.A.C.M."/>
            <person name="Zappacosta D."/>
            <person name="Garbus I."/>
            <person name="Selva J.P."/>
            <person name="Gallo C.A."/>
            <person name="Diaz A."/>
            <person name="Albertini E."/>
            <person name="Caccamo M."/>
            <person name="Echenique V."/>
        </authorList>
    </citation>
    <scope>NUCLEOTIDE SEQUENCE [LARGE SCALE GENOMIC DNA]</scope>
    <source>
        <strain evidence="3">cv. Victoria</strain>
        <tissue evidence="2">Leaf</tissue>
    </source>
</reference>
<proteinExistence type="predicted"/>
<protein>
    <submittedName>
        <fullName evidence="2">Uncharacterized protein</fullName>
    </submittedName>
</protein>
<name>A0A5J9THV6_9POAL</name>
<organism evidence="2 3">
    <name type="scientific">Eragrostis curvula</name>
    <name type="common">weeping love grass</name>
    <dbReference type="NCBI Taxonomy" id="38414"/>
    <lineage>
        <taxon>Eukaryota</taxon>
        <taxon>Viridiplantae</taxon>
        <taxon>Streptophyta</taxon>
        <taxon>Embryophyta</taxon>
        <taxon>Tracheophyta</taxon>
        <taxon>Spermatophyta</taxon>
        <taxon>Magnoliopsida</taxon>
        <taxon>Liliopsida</taxon>
        <taxon>Poales</taxon>
        <taxon>Poaceae</taxon>
        <taxon>PACMAD clade</taxon>
        <taxon>Chloridoideae</taxon>
        <taxon>Eragrostideae</taxon>
        <taxon>Eragrostidinae</taxon>
        <taxon>Eragrostis</taxon>
    </lineage>
</organism>
<dbReference type="Gramene" id="TVU10943">
    <property type="protein sequence ID" value="TVU10943"/>
    <property type="gene ID" value="EJB05_44499"/>
</dbReference>
<dbReference type="Proteomes" id="UP000324897">
    <property type="component" value="Chromosome 3"/>
</dbReference>